<accession>A0ABT7MW24</accession>
<gene>
    <name evidence="1" type="ORF">QSV35_04670</name>
</gene>
<evidence type="ECO:0008006" key="3">
    <source>
        <dbReference type="Google" id="ProtNLM"/>
    </source>
</evidence>
<proteinExistence type="predicted"/>
<dbReference type="Proteomes" id="UP001235064">
    <property type="component" value="Unassembled WGS sequence"/>
</dbReference>
<sequence length="158" mass="17259">MKERDNFDTDAQVAAEMAGFHAESRGGASDPLGAHAVNWRRMPDADAPREWVELRAWVEWFTVRYSIPVSVVPNCWWKHGALVEELSALHVAHLASFDASDSGFGAIGWHERLALATPRLSRAGAGCASGHSATRPRSWAGATDEAEWAAWASQAHAR</sequence>
<dbReference type="RefSeq" id="WP_286287182.1">
    <property type="nucleotide sequence ID" value="NZ_JASXSZ010000001.1"/>
</dbReference>
<keyword evidence="2" id="KW-1185">Reference proteome</keyword>
<evidence type="ECO:0000313" key="2">
    <source>
        <dbReference type="Proteomes" id="UP001235064"/>
    </source>
</evidence>
<name>A0ABT7MW24_9MICO</name>
<evidence type="ECO:0000313" key="1">
    <source>
        <dbReference type="EMBL" id="MDL9978615.1"/>
    </source>
</evidence>
<protein>
    <recommendedName>
        <fullName evidence="3">DUF4913 domain-containing protein</fullName>
    </recommendedName>
</protein>
<reference evidence="1 2" key="1">
    <citation type="submission" date="2023-06" db="EMBL/GenBank/DDBJ databases">
        <title>Microbacterium sp. nov., isolated from a waste landfill.</title>
        <authorList>
            <person name="Wen W."/>
        </authorList>
    </citation>
    <scope>NUCLEOTIDE SEQUENCE [LARGE SCALE GENOMIC DNA]</scope>
    <source>
        <strain evidence="1 2">ASV49</strain>
    </source>
</reference>
<organism evidence="1 2">
    <name type="scientific">Microbacterium candidum</name>
    <dbReference type="NCBI Taxonomy" id="3041922"/>
    <lineage>
        <taxon>Bacteria</taxon>
        <taxon>Bacillati</taxon>
        <taxon>Actinomycetota</taxon>
        <taxon>Actinomycetes</taxon>
        <taxon>Micrococcales</taxon>
        <taxon>Microbacteriaceae</taxon>
        <taxon>Microbacterium</taxon>
    </lineage>
</organism>
<dbReference type="EMBL" id="JASXSZ010000001">
    <property type="protein sequence ID" value="MDL9978615.1"/>
    <property type="molecule type" value="Genomic_DNA"/>
</dbReference>
<comment type="caution">
    <text evidence="1">The sequence shown here is derived from an EMBL/GenBank/DDBJ whole genome shotgun (WGS) entry which is preliminary data.</text>
</comment>